<keyword evidence="11" id="KW-1185">Reference proteome</keyword>
<organism evidence="10 11">
    <name type="scientific">Paragonimus heterotremus</name>
    <dbReference type="NCBI Taxonomy" id="100268"/>
    <lineage>
        <taxon>Eukaryota</taxon>
        <taxon>Metazoa</taxon>
        <taxon>Spiralia</taxon>
        <taxon>Lophotrochozoa</taxon>
        <taxon>Platyhelminthes</taxon>
        <taxon>Trematoda</taxon>
        <taxon>Digenea</taxon>
        <taxon>Plagiorchiida</taxon>
        <taxon>Troglotremata</taxon>
        <taxon>Troglotrematidae</taxon>
        <taxon>Paragonimus</taxon>
    </lineage>
</organism>
<dbReference type="EMBL" id="LUCH01004482">
    <property type="protein sequence ID" value="KAF5398959.1"/>
    <property type="molecule type" value="Genomic_DNA"/>
</dbReference>
<feature type="region of interest" description="Disordered" evidence="8">
    <location>
        <begin position="39"/>
        <end position="60"/>
    </location>
</feature>
<evidence type="ECO:0000256" key="3">
    <source>
        <dbReference type="ARBA" id="ARBA00022980"/>
    </source>
</evidence>
<comment type="caution">
    <text evidence="10">The sequence shown here is derived from an EMBL/GenBank/DDBJ whole genome shotgun (WGS) entry which is preliminary data.</text>
</comment>
<evidence type="ECO:0000256" key="1">
    <source>
        <dbReference type="ARBA" id="ARBA00004173"/>
    </source>
</evidence>
<dbReference type="PANTHER" id="PTHR13334:SF4">
    <property type="entry name" value="SMALL RIBOSOMAL SUBUNIT PROTEIN US10M"/>
    <property type="match status" value="1"/>
</dbReference>
<dbReference type="SMART" id="SM01403">
    <property type="entry name" value="Ribosomal_S10"/>
    <property type="match status" value="1"/>
</dbReference>
<protein>
    <recommendedName>
        <fullName evidence="6">Small ribosomal subunit protein uS10m</fullName>
    </recommendedName>
    <alternativeName>
        <fullName evidence="7">28S ribosomal protein S10, mitochondrial</fullName>
    </alternativeName>
</protein>
<name>A0A8J4T701_9TREM</name>
<evidence type="ECO:0000313" key="11">
    <source>
        <dbReference type="Proteomes" id="UP000748531"/>
    </source>
</evidence>
<evidence type="ECO:0000256" key="4">
    <source>
        <dbReference type="ARBA" id="ARBA00023128"/>
    </source>
</evidence>
<dbReference type="AlphaFoldDB" id="A0A8J4T701"/>
<keyword evidence="5" id="KW-0687">Ribonucleoprotein</keyword>
<dbReference type="Pfam" id="PF00338">
    <property type="entry name" value="Ribosomal_S10"/>
    <property type="match status" value="1"/>
</dbReference>
<dbReference type="Gene3D" id="3.30.70.600">
    <property type="entry name" value="Ribosomal protein S10 domain"/>
    <property type="match status" value="1"/>
</dbReference>
<keyword evidence="4" id="KW-0496">Mitochondrion</keyword>
<dbReference type="SUPFAM" id="SSF54999">
    <property type="entry name" value="Ribosomal protein S10"/>
    <property type="match status" value="1"/>
</dbReference>
<evidence type="ECO:0000256" key="6">
    <source>
        <dbReference type="ARBA" id="ARBA00035261"/>
    </source>
</evidence>
<dbReference type="OrthoDB" id="366214at2759"/>
<gene>
    <name evidence="10" type="ORF">PHET_07745</name>
</gene>
<dbReference type="Proteomes" id="UP000748531">
    <property type="component" value="Unassembled WGS sequence"/>
</dbReference>
<dbReference type="PANTHER" id="PTHR13334">
    <property type="entry name" value="MITOCHONDRIAL 28S RIBOSOMAL PROTEIN S10"/>
    <property type="match status" value="1"/>
</dbReference>
<comment type="similarity">
    <text evidence="2">Belongs to the universal ribosomal protein uS10 family.</text>
</comment>
<dbReference type="GO" id="GO:0005763">
    <property type="term" value="C:mitochondrial small ribosomal subunit"/>
    <property type="evidence" value="ECO:0007669"/>
    <property type="project" value="InterPro"/>
</dbReference>
<evidence type="ECO:0000313" key="10">
    <source>
        <dbReference type="EMBL" id="KAF5398959.1"/>
    </source>
</evidence>
<evidence type="ECO:0000256" key="7">
    <source>
        <dbReference type="ARBA" id="ARBA00035544"/>
    </source>
</evidence>
<evidence type="ECO:0000256" key="5">
    <source>
        <dbReference type="ARBA" id="ARBA00023274"/>
    </source>
</evidence>
<feature type="domain" description="Small ribosomal subunit protein uS10" evidence="9">
    <location>
        <begin position="71"/>
        <end position="168"/>
    </location>
</feature>
<dbReference type="InterPro" id="IPR036838">
    <property type="entry name" value="Ribosomal_uS10_dom_sf"/>
</dbReference>
<feature type="compositionally biased region" description="Polar residues" evidence="8">
    <location>
        <begin position="39"/>
        <end position="53"/>
    </location>
</feature>
<accession>A0A8J4T701</accession>
<evidence type="ECO:0000256" key="8">
    <source>
        <dbReference type="SAM" id="MobiDB-lite"/>
    </source>
</evidence>
<reference evidence="10" key="1">
    <citation type="submission" date="2019-05" db="EMBL/GenBank/DDBJ databases">
        <title>Annotation for the trematode Paragonimus heterotremus.</title>
        <authorList>
            <person name="Choi Y.-J."/>
        </authorList>
    </citation>
    <scope>NUCLEOTIDE SEQUENCE</scope>
    <source>
        <strain evidence="10">LC</strain>
    </source>
</reference>
<comment type="subcellular location">
    <subcellularLocation>
        <location evidence="1">Mitochondrion</location>
    </subcellularLocation>
</comment>
<proteinExistence type="inferred from homology"/>
<dbReference type="InterPro" id="IPR027486">
    <property type="entry name" value="Ribosomal_uS10_dom"/>
</dbReference>
<evidence type="ECO:0000259" key="9">
    <source>
        <dbReference type="SMART" id="SM01403"/>
    </source>
</evidence>
<keyword evidence="3 10" id="KW-0689">Ribosomal protein</keyword>
<evidence type="ECO:0000256" key="2">
    <source>
        <dbReference type="ARBA" id="ARBA00007102"/>
    </source>
</evidence>
<sequence length="185" mass="21276">MLFSSLSRLSNIVSRAALDTQTAFGITFHPSNLFSVHRTNTTSVGSNPNQSHSPLDGEELNEPDMLYKKLVITVKGHEPAVLNSYETFVREVCDNLVLNLHCETRHRPTFLRLSLNKSPFIYKKHQRQYEFRTYYKYFTVDRITGCTADVFLEYIQRNLPEGVAMEVARHRLEKLPEPLSPVADT</sequence>
<dbReference type="InterPro" id="IPR040055">
    <property type="entry name" value="Ribosomal_uS10m"/>
</dbReference>